<dbReference type="NCBIfam" id="TIGR02530">
    <property type="entry name" value="flg_new"/>
    <property type="match status" value="1"/>
</dbReference>
<name>A0A1X7IMU1_9BACL</name>
<organism evidence="1 2">
    <name type="scientific">Paenibacillus aquistagni</name>
    <dbReference type="NCBI Taxonomy" id="1852522"/>
    <lineage>
        <taxon>Bacteria</taxon>
        <taxon>Bacillati</taxon>
        <taxon>Bacillota</taxon>
        <taxon>Bacilli</taxon>
        <taxon>Bacillales</taxon>
        <taxon>Paenibacillaceae</taxon>
        <taxon>Paenibacillus</taxon>
    </lineage>
</organism>
<gene>
    <name evidence="1" type="ORF">SAMN06295960_0622</name>
</gene>
<sequence>MRTNFHLGGIRPQAPIQPAQPHKAAFKETASEAAAPFKQLLEREIKRSDSVQFSHHASKRIEERGMTLTPEVLKKINEAVDQAAAKGSKQSLVLMNNAAYIVNVPSRTIITALDKPFQQGHLFTAIDSAVCIE</sequence>
<keyword evidence="1" id="KW-0282">Flagellum</keyword>
<proteinExistence type="predicted"/>
<keyword evidence="2" id="KW-1185">Reference proteome</keyword>
<reference evidence="1 2" key="1">
    <citation type="submission" date="2017-04" db="EMBL/GenBank/DDBJ databases">
        <authorList>
            <person name="Afonso C.L."/>
            <person name="Miller P.J."/>
            <person name="Scott M.A."/>
            <person name="Spackman E."/>
            <person name="Goraichik I."/>
            <person name="Dimitrov K.M."/>
            <person name="Suarez D.L."/>
            <person name="Swayne D.E."/>
        </authorList>
    </citation>
    <scope>NUCLEOTIDE SEQUENCE [LARGE SCALE GENOMIC DNA]</scope>
    <source>
        <strain evidence="1 2">11</strain>
    </source>
</reference>
<evidence type="ECO:0000313" key="1">
    <source>
        <dbReference type="EMBL" id="SMG16247.1"/>
    </source>
</evidence>
<dbReference type="STRING" id="1852522.SAMN06295960_0622"/>
<dbReference type="OrthoDB" id="165650at2"/>
<accession>A0A1X7IMU1</accession>
<dbReference type="Pfam" id="PF12611">
    <property type="entry name" value="Flagellar_put"/>
    <property type="match status" value="1"/>
</dbReference>
<dbReference type="Proteomes" id="UP000193834">
    <property type="component" value="Unassembled WGS sequence"/>
</dbReference>
<keyword evidence="1" id="KW-0969">Cilium</keyword>
<dbReference type="InterPro" id="IPR013367">
    <property type="entry name" value="Flagellar_put"/>
</dbReference>
<evidence type="ECO:0000313" key="2">
    <source>
        <dbReference type="Proteomes" id="UP000193834"/>
    </source>
</evidence>
<dbReference type="EMBL" id="FXAZ01000001">
    <property type="protein sequence ID" value="SMG16247.1"/>
    <property type="molecule type" value="Genomic_DNA"/>
</dbReference>
<dbReference type="AlphaFoldDB" id="A0A1X7IMU1"/>
<protein>
    <submittedName>
        <fullName evidence="1">Flagellar operon protein</fullName>
    </submittedName>
</protein>
<keyword evidence="1" id="KW-0966">Cell projection</keyword>
<dbReference type="RefSeq" id="WP_085492870.1">
    <property type="nucleotide sequence ID" value="NZ_FXAZ01000001.1"/>
</dbReference>